<feature type="binding site" evidence="14">
    <location>
        <position position="111"/>
    </location>
    <ligand>
        <name>ATP</name>
        <dbReference type="ChEBI" id="CHEBI:30616"/>
    </ligand>
</feature>
<evidence type="ECO:0000256" key="5">
    <source>
        <dbReference type="ARBA" id="ARBA00022490"/>
    </source>
</evidence>
<reference evidence="16 17" key="1">
    <citation type="submission" date="2017-07" db="EMBL/GenBank/DDBJ databases">
        <title>Leptospira spp. isolated from tropical soils.</title>
        <authorList>
            <person name="Thibeaux R."/>
            <person name="Iraola G."/>
            <person name="Ferres I."/>
            <person name="Bierque E."/>
            <person name="Girault D."/>
            <person name="Soupe-Gilbert M.-E."/>
            <person name="Picardeau M."/>
            <person name="Goarant C."/>
        </authorList>
    </citation>
    <scope>NUCLEOTIDE SEQUENCE [LARGE SCALE GENOMIC DNA]</scope>
    <source>
        <strain evidence="16 17">FH4-C-A2</strain>
    </source>
</reference>
<accession>A0A2M9YDM3</accession>
<evidence type="ECO:0000256" key="8">
    <source>
        <dbReference type="ARBA" id="ARBA00022695"/>
    </source>
</evidence>
<keyword evidence="8 13" id="KW-0548">Nucleotidyltransferase</keyword>
<dbReference type="PIRSF" id="PIRSF004930">
    <property type="entry name" value="Tln_factor_SUA5"/>
    <property type="match status" value="1"/>
</dbReference>
<evidence type="ECO:0000256" key="7">
    <source>
        <dbReference type="ARBA" id="ARBA00022694"/>
    </source>
</evidence>
<feature type="binding site" evidence="14">
    <location>
        <position position="55"/>
    </location>
    <ligand>
        <name>ATP</name>
        <dbReference type="ChEBI" id="CHEBI:30616"/>
    </ligand>
</feature>
<evidence type="ECO:0000256" key="14">
    <source>
        <dbReference type="PIRSR" id="PIRSR004930-1"/>
    </source>
</evidence>
<protein>
    <recommendedName>
        <fullName evidence="4 13">Threonylcarbamoyl-AMP synthase</fullName>
        <shortName evidence="13">TC-AMP synthase</shortName>
        <ecNumber evidence="3 13">2.7.7.87</ecNumber>
    </recommendedName>
    <alternativeName>
        <fullName evidence="11 13">L-threonylcarbamoyladenylate synthase</fullName>
    </alternativeName>
</protein>
<comment type="similarity">
    <text evidence="2 13">Belongs to the SUA5 family.</text>
</comment>
<evidence type="ECO:0000256" key="6">
    <source>
        <dbReference type="ARBA" id="ARBA00022679"/>
    </source>
</evidence>
<feature type="binding site" evidence="14">
    <location>
        <position position="59"/>
    </location>
    <ligand>
        <name>ATP</name>
        <dbReference type="ChEBI" id="CHEBI:30616"/>
    </ligand>
</feature>
<organism evidence="16 17">
    <name type="scientific">Leptospira saintgironsiae</name>
    <dbReference type="NCBI Taxonomy" id="2023183"/>
    <lineage>
        <taxon>Bacteria</taxon>
        <taxon>Pseudomonadati</taxon>
        <taxon>Spirochaetota</taxon>
        <taxon>Spirochaetia</taxon>
        <taxon>Leptospirales</taxon>
        <taxon>Leptospiraceae</taxon>
        <taxon>Leptospira</taxon>
    </lineage>
</organism>
<dbReference type="GO" id="GO:0003725">
    <property type="term" value="F:double-stranded RNA binding"/>
    <property type="evidence" value="ECO:0007669"/>
    <property type="project" value="UniProtKB-UniRule"/>
</dbReference>
<evidence type="ECO:0000259" key="15">
    <source>
        <dbReference type="PROSITE" id="PS51163"/>
    </source>
</evidence>
<dbReference type="Proteomes" id="UP000231926">
    <property type="component" value="Unassembled WGS sequence"/>
</dbReference>
<keyword evidence="10 13" id="KW-0067">ATP-binding</keyword>
<evidence type="ECO:0000256" key="10">
    <source>
        <dbReference type="ARBA" id="ARBA00022840"/>
    </source>
</evidence>
<dbReference type="GO" id="GO:0005524">
    <property type="term" value="F:ATP binding"/>
    <property type="evidence" value="ECO:0007669"/>
    <property type="project" value="UniProtKB-UniRule"/>
</dbReference>
<keyword evidence="9 13" id="KW-0547">Nucleotide-binding</keyword>
<evidence type="ECO:0000256" key="2">
    <source>
        <dbReference type="ARBA" id="ARBA00007663"/>
    </source>
</evidence>
<feature type="domain" description="YrdC-like" evidence="15">
    <location>
        <begin position="10"/>
        <end position="193"/>
    </location>
</feature>
<dbReference type="Pfam" id="PF01300">
    <property type="entry name" value="Sua5_yciO_yrdC"/>
    <property type="match status" value="1"/>
</dbReference>
<feature type="binding site" evidence="14">
    <location>
        <position position="115"/>
    </location>
    <ligand>
        <name>L-threonine</name>
        <dbReference type="ChEBI" id="CHEBI:57926"/>
    </ligand>
</feature>
<feature type="binding site" evidence="14">
    <location>
        <position position="32"/>
    </location>
    <ligand>
        <name>L-threonine</name>
        <dbReference type="ChEBI" id="CHEBI:57926"/>
    </ligand>
</feature>
<dbReference type="GO" id="GO:0005737">
    <property type="term" value="C:cytoplasm"/>
    <property type="evidence" value="ECO:0007669"/>
    <property type="project" value="UniProtKB-SubCell"/>
</dbReference>
<comment type="catalytic activity">
    <reaction evidence="12 13">
        <text>L-threonine + hydrogencarbonate + ATP = L-threonylcarbamoyladenylate + diphosphate + H2O</text>
        <dbReference type="Rhea" id="RHEA:36407"/>
        <dbReference type="ChEBI" id="CHEBI:15377"/>
        <dbReference type="ChEBI" id="CHEBI:17544"/>
        <dbReference type="ChEBI" id="CHEBI:30616"/>
        <dbReference type="ChEBI" id="CHEBI:33019"/>
        <dbReference type="ChEBI" id="CHEBI:57926"/>
        <dbReference type="ChEBI" id="CHEBI:73682"/>
        <dbReference type="EC" id="2.7.7.87"/>
    </reaction>
</comment>
<dbReference type="InterPro" id="IPR050156">
    <property type="entry name" value="TC-AMP_synthase_SUA5"/>
</dbReference>
<dbReference type="PROSITE" id="PS51163">
    <property type="entry name" value="YRDC"/>
    <property type="match status" value="1"/>
</dbReference>
<feature type="binding site" evidence="14">
    <location>
        <position position="137"/>
    </location>
    <ligand>
        <name>ATP</name>
        <dbReference type="ChEBI" id="CHEBI:30616"/>
    </ligand>
</feature>
<dbReference type="GO" id="GO:0008033">
    <property type="term" value="P:tRNA processing"/>
    <property type="evidence" value="ECO:0007669"/>
    <property type="project" value="UniProtKB-KW"/>
</dbReference>
<keyword evidence="5 13" id="KW-0963">Cytoplasm</keyword>
<dbReference type="InterPro" id="IPR010923">
    <property type="entry name" value="T(6)A37_SUA5"/>
</dbReference>
<dbReference type="GO" id="GO:0006450">
    <property type="term" value="P:regulation of translational fidelity"/>
    <property type="evidence" value="ECO:0007669"/>
    <property type="project" value="TreeGrafter"/>
</dbReference>
<name>A0A2M9YDM3_9LEPT</name>
<dbReference type="GO" id="GO:0000049">
    <property type="term" value="F:tRNA binding"/>
    <property type="evidence" value="ECO:0007669"/>
    <property type="project" value="TreeGrafter"/>
</dbReference>
<comment type="caution">
    <text evidence="16">The sequence shown here is derived from an EMBL/GenBank/DDBJ whole genome shotgun (WGS) entry which is preliminary data.</text>
</comment>
<dbReference type="Gene3D" id="3.90.870.10">
    <property type="entry name" value="DHBP synthase"/>
    <property type="match status" value="1"/>
</dbReference>
<evidence type="ECO:0000256" key="1">
    <source>
        <dbReference type="ARBA" id="ARBA00004496"/>
    </source>
</evidence>
<dbReference type="SUPFAM" id="SSF55821">
    <property type="entry name" value="YrdC/RibB"/>
    <property type="match status" value="1"/>
</dbReference>
<dbReference type="InterPro" id="IPR006070">
    <property type="entry name" value="Sua5-like_dom"/>
</dbReference>
<evidence type="ECO:0000256" key="3">
    <source>
        <dbReference type="ARBA" id="ARBA00012584"/>
    </source>
</evidence>
<gene>
    <name evidence="16" type="ORF">CH362_09640</name>
</gene>
<dbReference type="EC" id="2.7.7.87" evidence="3 13"/>
<keyword evidence="6 13" id="KW-0808">Transferase</keyword>
<dbReference type="PANTHER" id="PTHR17490:SF16">
    <property type="entry name" value="THREONYLCARBAMOYL-AMP SYNTHASE"/>
    <property type="match status" value="1"/>
</dbReference>
<dbReference type="InterPro" id="IPR005145">
    <property type="entry name" value="Sua5_C"/>
</dbReference>
<dbReference type="RefSeq" id="WP_100710137.1">
    <property type="nucleotide sequence ID" value="NZ_NPDR01000003.1"/>
</dbReference>
<sequence length="311" mass="34188">MSKNKITIITEDPSLAAKVLKEGGIVLFPTETVYGIGADSRNLSSCLEIYKIKNRPADNPLIVHLGNPALIPDIGEVPESARVLIRQYMPGPLSLVLKKVDKSVFSTGLTTIAVRVPSHPKTLEMLSYFGGPVSAPSANLSGQPSITRLDDAISEFDGLVDLILKGPDPEIGLESTVADFSVSPPKLLRPGYFGWEELRKYVHDLEDYTELKEGESPSSPGVKYKHYAPKAKVTFTESQTPDRESAAIGIGLSRGWKFALDLRNNDEYMKNLYSFFRDCDRLGISKIYCFPPANSLGKEALLNRILKAQES</sequence>
<evidence type="ECO:0000256" key="4">
    <source>
        <dbReference type="ARBA" id="ARBA00015492"/>
    </source>
</evidence>
<dbReference type="Pfam" id="PF03481">
    <property type="entry name" value="Sua5_C"/>
    <property type="match status" value="1"/>
</dbReference>
<comment type="function">
    <text evidence="13">Required for the formation of a threonylcarbamoyl group on adenosine at position 37 (t(6)A37) in tRNAs that read codons beginning with adenine.</text>
</comment>
<dbReference type="NCBIfam" id="TIGR00057">
    <property type="entry name" value="L-threonylcarbamoyladenylate synthase"/>
    <property type="match status" value="1"/>
</dbReference>
<evidence type="ECO:0000313" key="17">
    <source>
        <dbReference type="Proteomes" id="UP000231926"/>
    </source>
</evidence>
<dbReference type="GO" id="GO:0061710">
    <property type="term" value="F:L-threonylcarbamoyladenylate synthase"/>
    <property type="evidence" value="ECO:0007669"/>
    <property type="project" value="UniProtKB-EC"/>
</dbReference>
<evidence type="ECO:0000256" key="12">
    <source>
        <dbReference type="ARBA" id="ARBA00048366"/>
    </source>
</evidence>
<dbReference type="InterPro" id="IPR038385">
    <property type="entry name" value="Sua5/YwlC_C"/>
</dbReference>
<feature type="binding site" evidence="14">
    <location>
        <position position="145"/>
    </location>
    <ligand>
        <name>ATP</name>
        <dbReference type="ChEBI" id="CHEBI:30616"/>
    </ligand>
</feature>
<evidence type="ECO:0000313" key="16">
    <source>
        <dbReference type="EMBL" id="PJZ49573.1"/>
    </source>
</evidence>
<feature type="binding site" evidence="14">
    <location>
        <position position="227"/>
    </location>
    <ligand>
        <name>ATP</name>
        <dbReference type="ChEBI" id="CHEBI:30616"/>
    </ligand>
</feature>
<keyword evidence="17" id="KW-1185">Reference proteome</keyword>
<feature type="binding site" evidence="14">
    <location>
        <position position="189"/>
    </location>
    <ligand>
        <name>ATP</name>
        <dbReference type="ChEBI" id="CHEBI:30616"/>
    </ligand>
</feature>
<dbReference type="InterPro" id="IPR017945">
    <property type="entry name" value="DHBP_synth_RibB-like_a/b_dom"/>
</dbReference>
<proteinExistence type="inferred from homology"/>
<dbReference type="PANTHER" id="PTHR17490">
    <property type="entry name" value="SUA5"/>
    <property type="match status" value="1"/>
</dbReference>
<dbReference type="OrthoDB" id="9814580at2"/>
<keyword evidence="7 13" id="KW-0819">tRNA processing</keyword>
<evidence type="ECO:0000256" key="9">
    <source>
        <dbReference type="ARBA" id="ARBA00022741"/>
    </source>
</evidence>
<dbReference type="Gene3D" id="3.40.50.11030">
    <property type="entry name" value="Threonylcarbamoyl-AMP synthase, C-terminal domain"/>
    <property type="match status" value="1"/>
</dbReference>
<feature type="binding site" evidence="14">
    <location>
        <position position="64"/>
    </location>
    <ligand>
        <name>L-threonine</name>
        <dbReference type="ChEBI" id="CHEBI:57926"/>
    </ligand>
</feature>
<dbReference type="AlphaFoldDB" id="A0A2M9YDM3"/>
<evidence type="ECO:0000256" key="13">
    <source>
        <dbReference type="PIRNR" id="PIRNR004930"/>
    </source>
</evidence>
<evidence type="ECO:0000256" key="11">
    <source>
        <dbReference type="ARBA" id="ARBA00029774"/>
    </source>
</evidence>
<feature type="binding site" evidence="14">
    <location>
        <position position="175"/>
    </location>
    <ligand>
        <name>L-threonine</name>
        <dbReference type="ChEBI" id="CHEBI:57926"/>
    </ligand>
</feature>
<comment type="subcellular location">
    <subcellularLocation>
        <location evidence="1 13">Cytoplasm</location>
    </subcellularLocation>
</comment>
<feature type="binding site" evidence="14">
    <location>
        <position position="135"/>
    </location>
    <ligand>
        <name>L-threonine</name>
        <dbReference type="ChEBI" id="CHEBI:57926"/>
    </ligand>
</feature>
<dbReference type="EMBL" id="NPDR01000003">
    <property type="protein sequence ID" value="PJZ49573.1"/>
    <property type="molecule type" value="Genomic_DNA"/>
</dbReference>